<dbReference type="Pfam" id="PF01108">
    <property type="entry name" value="Tissue_fac"/>
    <property type="match status" value="1"/>
</dbReference>
<reference evidence="6" key="3">
    <citation type="submission" date="2025-09" db="UniProtKB">
        <authorList>
            <consortium name="Ensembl"/>
        </authorList>
    </citation>
    <scope>IDENTIFICATION</scope>
</reference>
<dbReference type="OrthoDB" id="10031784at2759"/>
<feature type="transmembrane region" description="Helical" evidence="2">
    <location>
        <begin position="263"/>
        <end position="281"/>
    </location>
</feature>
<feature type="region of interest" description="Disordered" evidence="1">
    <location>
        <begin position="297"/>
        <end position="323"/>
    </location>
</feature>
<evidence type="ECO:0000256" key="2">
    <source>
        <dbReference type="SAM" id="Phobius"/>
    </source>
</evidence>
<accession>A0A3Q1HHU4</accession>
<feature type="domain" description="Fibronectin type-III" evidence="4">
    <location>
        <begin position="4"/>
        <end position="106"/>
    </location>
</feature>
<dbReference type="InterPro" id="IPR036116">
    <property type="entry name" value="FN3_sf"/>
</dbReference>
<dbReference type="AlphaFoldDB" id="A0A3Q1HHU4"/>
<feature type="chain" id="PRO_5018546467" description="Fibronectin type-III domain-containing protein" evidence="3">
    <location>
        <begin position="17"/>
        <end position="497"/>
    </location>
</feature>
<evidence type="ECO:0000256" key="1">
    <source>
        <dbReference type="SAM" id="MobiDB-lite"/>
    </source>
</evidence>
<dbReference type="InterPro" id="IPR013783">
    <property type="entry name" value="Ig-like_fold"/>
</dbReference>
<evidence type="ECO:0000259" key="4">
    <source>
        <dbReference type="Pfam" id="PF01108"/>
    </source>
</evidence>
<dbReference type="InterPro" id="IPR050650">
    <property type="entry name" value="Type-II_Cytokine-TF_Rcpt"/>
</dbReference>
<protein>
    <recommendedName>
        <fullName evidence="8">Fibronectin type-III domain-containing protein</fullName>
    </recommendedName>
</protein>
<dbReference type="GeneID" id="113173067"/>
<feature type="domain" description="Interferon/interleukin receptor" evidence="5">
    <location>
        <begin position="120"/>
        <end position="222"/>
    </location>
</feature>
<reference evidence="6" key="2">
    <citation type="submission" date="2025-08" db="UniProtKB">
        <authorList>
            <consortium name="Ensembl"/>
        </authorList>
    </citation>
    <scope>IDENTIFICATION</scope>
</reference>
<keyword evidence="2" id="KW-1133">Transmembrane helix</keyword>
<keyword evidence="3" id="KW-0732">Signal</keyword>
<dbReference type="Pfam" id="PF09294">
    <property type="entry name" value="Interfer-bind"/>
    <property type="match status" value="1"/>
</dbReference>
<dbReference type="InParanoid" id="A0A3Q1HHU4"/>
<proteinExistence type="predicted"/>
<feature type="signal peptide" evidence="3">
    <location>
        <begin position="1"/>
        <end position="16"/>
    </location>
</feature>
<dbReference type="OMA" id="VMTSRVW"/>
<name>A0A3Q1HHU4_ANATE</name>
<reference evidence="6" key="1">
    <citation type="submission" date="2021-04" db="EMBL/GenBank/DDBJ databases">
        <authorList>
            <consortium name="Wellcome Sanger Institute Data Sharing"/>
        </authorList>
    </citation>
    <scope>NUCLEOTIDE SEQUENCE [LARGE SCALE GENOMIC DNA]</scope>
</reference>
<dbReference type="PANTHER" id="PTHR20859">
    <property type="entry name" value="INTERFERON/INTERLEUKIN RECEPTOR"/>
    <property type="match status" value="1"/>
</dbReference>
<organism evidence="6 7">
    <name type="scientific">Anabas testudineus</name>
    <name type="common">Climbing perch</name>
    <name type="synonym">Anthias testudineus</name>
    <dbReference type="NCBI Taxonomy" id="64144"/>
    <lineage>
        <taxon>Eukaryota</taxon>
        <taxon>Metazoa</taxon>
        <taxon>Chordata</taxon>
        <taxon>Craniata</taxon>
        <taxon>Vertebrata</taxon>
        <taxon>Euteleostomi</taxon>
        <taxon>Actinopterygii</taxon>
        <taxon>Neopterygii</taxon>
        <taxon>Teleostei</taxon>
        <taxon>Neoteleostei</taxon>
        <taxon>Acanthomorphata</taxon>
        <taxon>Anabantaria</taxon>
        <taxon>Anabantiformes</taxon>
        <taxon>Anabantoidei</taxon>
        <taxon>Anabantidae</taxon>
        <taxon>Anabas</taxon>
    </lineage>
</organism>
<dbReference type="GO" id="GO:0005886">
    <property type="term" value="C:plasma membrane"/>
    <property type="evidence" value="ECO:0007669"/>
    <property type="project" value="TreeGrafter"/>
</dbReference>
<dbReference type="InterPro" id="IPR003961">
    <property type="entry name" value="FN3_dom"/>
</dbReference>
<evidence type="ECO:0008006" key="8">
    <source>
        <dbReference type="Google" id="ProtNLM"/>
    </source>
</evidence>
<dbReference type="InterPro" id="IPR015373">
    <property type="entry name" value="Interferon/interleukin_rcp_dom"/>
</dbReference>
<evidence type="ECO:0000259" key="5">
    <source>
        <dbReference type="Pfam" id="PF09294"/>
    </source>
</evidence>
<dbReference type="Ensembl" id="ENSATET00000007103.3">
    <property type="protein sequence ID" value="ENSATEP00000006985.1"/>
    <property type="gene ID" value="ENSATEG00000004918.3"/>
</dbReference>
<feature type="transmembrane region" description="Helical" evidence="2">
    <location>
        <begin position="231"/>
        <end position="251"/>
    </location>
</feature>
<evidence type="ECO:0000313" key="7">
    <source>
        <dbReference type="Proteomes" id="UP000265040"/>
    </source>
</evidence>
<keyword evidence="2" id="KW-0812">Transmembrane</keyword>
<dbReference type="Proteomes" id="UP000265040">
    <property type="component" value="Chromosome 21"/>
</dbReference>
<evidence type="ECO:0000313" key="6">
    <source>
        <dbReference type="Ensembl" id="ENSATEP00000006985.1"/>
    </source>
</evidence>
<dbReference type="RefSeq" id="XP_026232129.1">
    <property type="nucleotide sequence ID" value="XM_026376344.1"/>
</dbReference>
<dbReference type="SUPFAM" id="SSF49265">
    <property type="entry name" value="Fibronectin type III"/>
    <property type="match status" value="2"/>
</dbReference>
<keyword evidence="7" id="KW-1185">Reference proteome</keyword>
<sequence length="497" mass="55109">MTALIWLLTWLPQVLPAMSELPQPVNLTLTSKHFHTELKWEPGPGTPRGVCYNITFNTDREVSWRPVPGCQLVQYPLVCNLTKVFSDPNKTYLSQVITLLGTQKSQPASYSGFKLIRDSQLDLPLLTVTPCDMSLCVELQLPMLYKLDMSQHYRDIYNSSLTYKLRIDSNNAEVQFQEDIRYLQKFIVTPVVPGRLYCVSVCFLDRLLPKLSNYSQPVCAFIPGIFYADPWISAGLCVLVIFGVVVVAFLFSTGSICLSKRPLPLVLTSVLHIGGGLVNTASSMSLSSIMTVKATLPSSGKRRHKRMTSEESDEESETESTRGEYKLWVGANLSSSSSSSSPCLSAPVCPKPEPKHLLSPTQTLNSAETHSFSALSTHTNADRGTVGTTEPDEEEKEVLKEGGSQDVNLLTLTFGRHREEGEEQESHLDVANFELETPFVIEECNITSVQPSQPGEGREVTIETVSCSVDEEEGEEEEEEGSEYMGRSFTAVLQRSL</sequence>
<evidence type="ECO:0000256" key="3">
    <source>
        <dbReference type="SAM" id="SignalP"/>
    </source>
</evidence>
<keyword evidence="2" id="KW-0472">Membrane</keyword>
<dbReference type="Gene3D" id="2.60.40.10">
    <property type="entry name" value="Immunoglobulins"/>
    <property type="match status" value="1"/>
</dbReference>
<feature type="region of interest" description="Disordered" evidence="1">
    <location>
        <begin position="373"/>
        <end position="402"/>
    </location>
</feature>
<dbReference type="GeneTree" id="ENSGT00510000048978"/>
<dbReference type="STRING" id="64144.ENSATEP00000006985"/>
<dbReference type="PANTHER" id="PTHR20859:SF93">
    <property type="entry name" value="CYTOKINE RECEPTOR FAMILY MEMBER B12-RELATED"/>
    <property type="match status" value="1"/>
</dbReference>
<dbReference type="RefSeq" id="XP_026232128.1">
    <property type="nucleotide sequence ID" value="XM_026376343.1"/>
</dbReference>
<dbReference type="GO" id="GO:0004896">
    <property type="term" value="F:cytokine receptor activity"/>
    <property type="evidence" value="ECO:0007669"/>
    <property type="project" value="TreeGrafter"/>
</dbReference>